<comment type="caution">
    <text evidence="2">The sequence shown here is derived from an EMBL/GenBank/DDBJ whole genome shotgun (WGS) entry which is preliminary data.</text>
</comment>
<feature type="region of interest" description="Disordered" evidence="1">
    <location>
        <begin position="67"/>
        <end position="248"/>
    </location>
</feature>
<evidence type="ECO:0000313" key="3">
    <source>
        <dbReference type="Proteomes" id="UP001500665"/>
    </source>
</evidence>
<organism evidence="2 3">
    <name type="scientific">Actinocorallia libanotica</name>
    <dbReference type="NCBI Taxonomy" id="46162"/>
    <lineage>
        <taxon>Bacteria</taxon>
        <taxon>Bacillati</taxon>
        <taxon>Actinomycetota</taxon>
        <taxon>Actinomycetes</taxon>
        <taxon>Streptosporangiales</taxon>
        <taxon>Thermomonosporaceae</taxon>
        <taxon>Actinocorallia</taxon>
    </lineage>
</organism>
<name>A0ABP4BZF1_9ACTN</name>
<evidence type="ECO:0000256" key="1">
    <source>
        <dbReference type="SAM" id="MobiDB-lite"/>
    </source>
</evidence>
<feature type="compositionally biased region" description="Pro residues" evidence="1">
    <location>
        <begin position="122"/>
        <end position="138"/>
    </location>
</feature>
<gene>
    <name evidence="2" type="ORF">GCM10009550_45560</name>
</gene>
<reference evidence="3" key="1">
    <citation type="journal article" date="2019" name="Int. J. Syst. Evol. Microbiol.">
        <title>The Global Catalogue of Microorganisms (GCM) 10K type strain sequencing project: providing services to taxonomists for standard genome sequencing and annotation.</title>
        <authorList>
            <consortium name="The Broad Institute Genomics Platform"/>
            <consortium name="The Broad Institute Genome Sequencing Center for Infectious Disease"/>
            <person name="Wu L."/>
            <person name="Ma J."/>
        </authorList>
    </citation>
    <scope>NUCLEOTIDE SEQUENCE [LARGE SCALE GENOMIC DNA]</scope>
    <source>
        <strain evidence="3">JCM 10696</strain>
    </source>
</reference>
<feature type="compositionally biased region" description="Low complexity" evidence="1">
    <location>
        <begin position="139"/>
        <end position="149"/>
    </location>
</feature>
<dbReference type="EMBL" id="BAAAHH010000019">
    <property type="protein sequence ID" value="GAA0957752.1"/>
    <property type="molecule type" value="Genomic_DNA"/>
</dbReference>
<proteinExistence type="predicted"/>
<feature type="compositionally biased region" description="Low complexity" evidence="1">
    <location>
        <begin position="207"/>
        <end position="217"/>
    </location>
</feature>
<evidence type="ECO:0000313" key="2">
    <source>
        <dbReference type="EMBL" id="GAA0957752.1"/>
    </source>
</evidence>
<accession>A0ABP4BZF1</accession>
<keyword evidence="3" id="KW-1185">Reference proteome</keyword>
<dbReference type="Proteomes" id="UP001500665">
    <property type="component" value="Unassembled WGS sequence"/>
</dbReference>
<feature type="compositionally biased region" description="Low complexity" evidence="1">
    <location>
        <begin position="107"/>
        <end position="121"/>
    </location>
</feature>
<sequence>MNKPWPVPLAVCDGSPVRRYPALHAARSEYRGRRVAALGLPVLAVLTWMAAGLLHQPTGPVPLVRHVTNIEGPGRSGPPEEIAQSALRPSEAPASAGGRTPGRRSRAIAAAPRLTPAATSRPVPPALPFPVPPTPPRPAASAPAAASSSGTEPDPAKTRRPRAALPSTAAGTPQPPPADAARLAVSAATATSPMSRPSASPGPVPSPGAEEPSPARSDPFAAPAEPRSATPSPAERRTSFDPEPVPQCGGFLLPLLGCPLWAPFPWVP</sequence>
<protein>
    <submittedName>
        <fullName evidence="2">Uncharacterized protein</fullName>
    </submittedName>
</protein>
<feature type="compositionally biased region" description="Low complexity" evidence="1">
    <location>
        <begin position="179"/>
        <end position="199"/>
    </location>
</feature>